<keyword evidence="3 4" id="KW-0326">Glycosidase</keyword>
<dbReference type="InterPro" id="IPR000743">
    <property type="entry name" value="Glyco_hydro_28"/>
</dbReference>
<dbReference type="Proteomes" id="UP000284361">
    <property type="component" value="Unassembled WGS sequence"/>
</dbReference>
<evidence type="ECO:0000313" key="9">
    <source>
        <dbReference type="Proteomes" id="UP000284916"/>
    </source>
</evidence>
<dbReference type="Proteomes" id="UP000284916">
    <property type="component" value="Unassembled WGS sequence"/>
</dbReference>
<gene>
    <name evidence="7" type="ORF">DW035_02895</name>
    <name evidence="6" type="ORF">DW789_02640</name>
</gene>
<name>A0A414G147_9BACT</name>
<dbReference type="Gene3D" id="2.160.20.10">
    <property type="entry name" value="Single-stranded right-handed beta-helix, Pectin lyase-like"/>
    <property type="match status" value="1"/>
</dbReference>
<accession>A0A414G147</accession>
<dbReference type="InterPro" id="IPR012334">
    <property type="entry name" value="Pectin_lyas_fold"/>
</dbReference>
<keyword evidence="2 4" id="KW-0378">Hydrolase</keyword>
<dbReference type="EMBL" id="QSJG01000003">
    <property type="protein sequence ID" value="RHD58126.1"/>
    <property type="molecule type" value="Genomic_DNA"/>
</dbReference>
<dbReference type="AlphaFoldDB" id="A0A414G147"/>
<evidence type="ECO:0000256" key="1">
    <source>
        <dbReference type="ARBA" id="ARBA00008834"/>
    </source>
</evidence>
<dbReference type="Pfam" id="PF00295">
    <property type="entry name" value="Glyco_hydro_28"/>
    <property type="match status" value="1"/>
</dbReference>
<dbReference type="SUPFAM" id="SSF51126">
    <property type="entry name" value="Pectin lyase-like"/>
    <property type="match status" value="1"/>
</dbReference>
<comment type="caution">
    <text evidence="6">The sequence shown here is derived from an EMBL/GenBank/DDBJ whole genome shotgun (WGS) entry which is preliminary data.</text>
</comment>
<reference evidence="8 9" key="1">
    <citation type="submission" date="2018-08" db="EMBL/GenBank/DDBJ databases">
        <title>A genome reference for cultivated species of the human gut microbiota.</title>
        <authorList>
            <person name="Zou Y."/>
            <person name="Xue W."/>
            <person name="Luo G."/>
        </authorList>
    </citation>
    <scope>NUCLEOTIDE SEQUENCE [LARGE SCALE GENOMIC DNA]</scope>
    <source>
        <strain evidence="7 9">AF39-11</strain>
        <strain evidence="6 8">AM31-10</strain>
    </source>
</reference>
<evidence type="ECO:0000256" key="2">
    <source>
        <dbReference type="ARBA" id="ARBA00022801"/>
    </source>
</evidence>
<feature type="signal peptide" evidence="5">
    <location>
        <begin position="1"/>
        <end position="23"/>
    </location>
</feature>
<evidence type="ECO:0000256" key="5">
    <source>
        <dbReference type="SAM" id="SignalP"/>
    </source>
</evidence>
<feature type="chain" id="PRO_5036105065" evidence="5">
    <location>
        <begin position="24"/>
        <end position="475"/>
    </location>
</feature>
<dbReference type="EMBL" id="QROI01000003">
    <property type="protein sequence ID" value="RHL18269.1"/>
    <property type="molecule type" value="Genomic_DNA"/>
</dbReference>
<dbReference type="PANTHER" id="PTHR31339:SF9">
    <property type="entry name" value="PLASMIN AND FIBRONECTIN-BINDING PROTEIN A"/>
    <property type="match status" value="1"/>
</dbReference>
<sequence length="475" mass="54200">MRSRTLLPIFVASLMAYTTSAQKVHVQPVHVEAPFPMDSVYLCTFPNKEFPITKYGARKGNNHLNTQAFAKAIEACHRAGGGRVVVPAGEWFTGPIHLKSHVNLFLEEGAVVRFSDNPNDYLPAVMTSWEGLECYNYSPLIYAFECENVGISGKGTLAPVMDTWRTWFKRPEAHLNALRQLYSMGSTDVPVKQRQMVKGENHLRPHLIHFNRCKNILLEDFHIRQSPFWTIHLYLCNSGVVRHLDVQAHGHNNDGIDLEMSRNFLIENCKFDQGDDAVVIKAGRNQDAWRLNTPSENIVVRDCDILNGHTLLGIGSEISGGVRNIYMTRCKAPQNVHRLFFLKTNHRRGGFIENIYLEDIEAGDMLRTFEVDTDVLYQWKDLVPTYETRITRIDGIHVKNIHCQSADAIYELKGDARLPIRNVFVENVKVDTVRQFINRLSNVENFQANEVSATILLHKETPSIDLDKLYKQKAE</sequence>
<organism evidence="6 8">
    <name type="scientific">Phocaeicola plebeius</name>
    <dbReference type="NCBI Taxonomy" id="310297"/>
    <lineage>
        <taxon>Bacteria</taxon>
        <taxon>Pseudomonadati</taxon>
        <taxon>Bacteroidota</taxon>
        <taxon>Bacteroidia</taxon>
        <taxon>Bacteroidales</taxon>
        <taxon>Bacteroidaceae</taxon>
        <taxon>Phocaeicola</taxon>
    </lineage>
</organism>
<dbReference type="InterPro" id="IPR011050">
    <property type="entry name" value="Pectin_lyase_fold/virulence"/>
</dbReference>
<protein>
    <submittedName>
        <fullName evidence="6">Glycoside hydrolase family 28 protein</fullName>
    </submittedName>
</protein>
<proteinExistence type="inferred from homology"/>
<evidence type="ECO:0000256" key="4">
    <source>
        <dbReference type="RuleBase" id="RU361169"/>
    </source>
</evidence>
<evidence type="ECO:0000313" key="8">
    <source>
        <dbReference type="Proteomes" id="UP000284361"/>
    </source>
</evidence>
<evidence type="ECO:0000313" key="6">
    <source>
        <dbReference type="EMBL" id="RHD58126.1"/>
    </source>
</evidence>
<dbReference type="PANTHER" id="PTHR31339">
    <property type="entry name" value="PECTIN LYASE-RELATED"/>
    <property type="match status" value="1"/>
</dbReference>
<dbReference type="InterPro" id="IPR051801">
    <property type="entry name" value="GH28_Enzymes"/>
</dbReference>
<evidence type="ECO:0000256" key="3">
    <source>
        <dbReference type="ARBA" id="ARBA00023295"/>
    </source>
</evidence>
<dbReference type="GO" id="GO:0004650">
    <property type="term" value="F:polygalacturonase activity"/>
    <property type="evidence" value="ECO:0007669"/>
    <property type="project" value="InterPro"/>
</dbReference>
<evidence type="ECO:0000313" key="7">
    <source>
        <dbReference type="EMBL" id="RHL18269.1"/>
    </source>
</evidence>
<comment type="similarity">
    <text evidence="1 4">Belongs to the glycosyl hydrolase 28 family.</text>
</comment>
<dbReference type="GO" id="GO:0005975">
    <property type="term" value="P:carbohydrate metabolic process"/>
    <property type="evidence" value="ECO:0007669"/>
    <property type="project" value="InterPro"/>
</dbReference>
<dbReference type="RefSeq" id="WP_118163358.1">
    <property type="nucleotide sequence ID" value="NZ_JAQEYB010000004.1"/>
</dbReference>
<keyword evidence="5" id="KW-0732">Signal</keyword>